<dbReference type="EMBL" id="OV170228">
    <property type="protein sequence ID" value="CAH0730475.1"/>
    <property type="molecule type" value="Genomic_DNA"/>
</dbReference>
<feature type="compositionally biased region" description="Polar residues" evidence="1">
    <location>
        <begin position="23"/>
        <end position="35"/>
    </location>
</feature>
<evidence type="ECO:0000313" key="2">
    <source>
        <dbReference type="EMBL" id="CAH0730475.1"/>
    </source>
</evidence>
<keyword evidence="3" id="KW-1185">Reference proteome</keyword>
<dbReference type="OrthoDB" id="7459719at2759"/>
<feature type="non-terminal residue" evidence="2">
    <location>
        <position position="124"/>
    </location>
</feature>
<proteinExistence type="predicted"/>
<dbReference type="AlphaFoldDB" id="A0A8J9VNX9"/>
<accession>A0A8J9VNX9</accession>
<evidence type="ECO:0000313" key="3">
    <source>
        <dbReference type="Proteomes" id="UP000838878"/>
    </source>
</evidence>
<name>A0A8J9VNX9_9NEOP</name>
<reference evidence="2" key="1">
    <citation type="submission" date="2021-12" db="EMBL/GenBank/DDBJ databases">
        <authorList>
            <person name="Martin H S."/>
        </authorList>
    </citation>
    <scope>NUCLEOTIDE SEQUENCE</scope>
</reference>
<dbReference type="Proteomes" id="UP000838878">
    <property type="component" value="Chromosome 8"/>
</dbReference>
<evidence type="ECO:0000256" key="1">
    <source>
        <dbReference type="SAM" id="MobiDB-lite"/>
    </source>
</evidence>
<gene>
    <name evidence="2" type="ORF">BINO364_LOCUS15454</name>
</gene>
<organism evidence="2 3">
    <name type="scientific">Brenthis ino</name>
    <name type="common">lesser marbled fritillary</name>
    <dbReference type="NCBI Taxonomy" id="405034"/>
    <lineage>
        <taxon>Eukaryota</taxon>
        <taxon>Metazoa</taxon>
        <taxon>Ecdysozoa</taxon>
        <taxon>Arthropoda</taxon>
        <taxon>Hexapoda</taxon>
        <taxon>Insecta</taxon>
        <taxon>Pterygota</taxon>
        <taxon>Neoptera</taxon>
        <taxon>Endopterygota</taxon>
        <taxon>Lepidoptera</taxon>
        <taxon>Glossata</taxon>
        <taxon>Ditrysia</taxon>
        <taxon>Papilionoidea</taxon>
        <taxon>Nymphalidae</taxon>
        <taxon>Heliconiinae</taxon>
        <taxon>Argynnini</taxon>
        <taxon>Brenthis</taxon>
    </lineage>
</organism>
<feature type="region of interest" description="Disordered" evidence="1">
    <location>
        <begin position="1"/>
        <end position="55"/>
    </location>
</feature>
<protein>
    <submittedName>
        <fullName evidence="2">Uncharacterized protein</fullName>
    </submittedName>
</protein>
<sequence>MTSQQGGSSGHHAPTAGPKPRRTSITEATNGNLRTKTPPPIPQSPAPQEESNAPEWDILTGFLKMSTEERDTIAADQIRLVNPSNTVMVRAAIVGKVLKTNFDATNALVKLMAYEGFNPITTIK</sequence>